<sequence>MAAPYSYGFFLENGTQVVHGEGAEHRQAFPIDSNIPGELQIFSPGHQSEPRTPCFCGPQGIFPFTTENRMPRHVHMSPNPSGNGKRYVVEKIMVMEGIALAELGGQIYVIPPNTMVVIGPGVPHAWVACPPGLDLQALGVADRPLVSHGKFVAVFEYEQPTAFFPTAQVETLKEESDYVRCNDLESIRFPEMSLEEIRTTALFVWGRKATKLE</sequence>
<dbReference type="EMBL" id="JAUTXU010000043">
    <property type="protein sequence ID" value="KAK3716373.1"/>
    <property type="molecule type" value="Genomic_DNA"/>
</dbReference>
<name>A0ACC3NGL5_9PEZI</name>
<organism evidence="1 2">
    <name type="scientific">Vermiconidia calcicola</name>
    <dbReference type="NCBI Taxonomy" id="1690605"/>
    <lineage>
        <taxon>Eukaryota</taxon>
        <taxon>Fungi</taxon>
        <taxon>Dikarya</taxon>
        <taxon>Ascomycota</taxon>
        <taxon>Pezizomycotina</taxon>
        <taxon>Dothideomycetes</taxon>
        <taxon>Dothideomycetidae</taxon>
        <taxon>Mycosphaerellales</taxon>
        <taxon>Extremaceae</taxon>
        <taxon>Vermiconidia</taxon>
    </lineage>
</organism>
<dbReference type="Proteomes" id="UP001281147">
    <property type="component" value="Unassembled WGS sequence"/>
</dbReference>
<reference evidence="1" key="1">
    <citation type="submission" date="2023-07" db="EMBL/GenBank/DDBJ databases">
        <title>Black Yeasts Isolated from many extreme environments.</title>
        <authorList>
            <person name="Coleine C."/>
            <person name="Stajich J.E."/>
            <person name="Selbmann L."/>
        </authorList>
    </citation>
    <scope>NUCLEOTIDE SEQUENCE</scope>
    <source>
        <strain evidence="1">CCFEE 5714</strain>
    </source>
</reference>
<proteinExistence type="predicted"/>
<keyword evidence="2" id="KW-1185">Reference proteome</keyword>
<protein>
    <submittedName>
        <fullName evidence="1">Uncharacterized protein</fullName>
    </submittedName>
</protein>
<evidence type="ECO:0000313" key="2">
    <source>
        <dbReference type="Proteomes" id="UP001281147"/>
    </source>
</evidence>
<accession>A0ACC3NGL5</accession>
<evidence type="ECO:0000313" key="1">
    <source>
        <dbReference type="EMBL" id="KAK3716373.1"/>
    </source>
</evidence>
<gene>
    <name evidence="1" type="ORF">LTR37_006523</name>
</gene>
<comment type="caution">
    <text evidence="1">The sequence shown here is derived from an EMBL/GenBank/DDBJ whole genome shotgun (WGS) entry which is preliminary data.</text>
</comment>